<accession>A0A3B3TBY8</accession>
<evidence type="ECO:0000313" key="8">
    <source>
        <dbReference type="Proteomes" id="UP000261540"/>
    </source>
</evidence>
<dbReference type="GO" id="GO:0043001">
    <property type="term" value="P:Golgi to plasma membrane protein transport"/>
    <property type="evidence" value="ECO:0007669"/>
    <property type="project" value="TreeGrafter"/>
</dbReference>
<evidence type="ECO:0000256" key="1">
    <source>
        <dbReference type="ARBA" id="ARBA00008025"/>
    </source>
</evidence>
<evidence type="ECO:0000256" key="3">
    <source>
        <dbReference type="PROSITE-ProRule" id="PRU00290"/>
    </source>
</evidence>
<comment type="subcellular location">
    <subcellularLocation>
        <location evidence="2">Endomembrane system</location>
        <topology evidence="2">Single-pass type IV membrane protein</topology>
    </subcellularLocation>
</comment>
<keyword evidence="5" id="KW-1133">Transmembrane helix</keyword>
<evidence type="ECO:0000256" key="2">
    <source>
        <dbReference type="ARBA" id="ARBA00046280"/>
    </source>
</evidence>
<dbReference type="GeneTree" id="ENSGT00990000205556"/>
<dbReference type="InterPro" id="IPR042166">
    <property type="entry name" value="Vamp5"/>
</dbReference>
<evidence type="ECO:0000313" key="7">
    <source>
        <dbReference type="Ensembl" id="ENSPKIP00000039938.1"/>
    </source>
</evidence>
<dbReference type="PANTHER" id="PTHR47462:SF1">
    <property type="entry name" value="VESICLE-ASSOCIATED MEMBRANE PROTEIN 5"/>
    <property type="match status" value="1"/>
</dbReference>
<evidence type="ECO:0000259" key="6">
    <source>
        <dbReference type="PROSITE" id="PS50892"/>
    </source>
</evidence>
<dbReference type="InterPro" id="IPR042855">
    <property type="entry name" value="V_SNARE_CC"/>
</dbReference>
<keyword evidence="8" id="KW-1185">Reference proteome</keyword>
<dbReference type="Proteomes" id="UP000261540">
    <property type="component" value="Unplaced"/>
</dbReference>
<keyword evidence="5" id="KW-0812">Transmembrane</keyword>
<dbReference type="GO" id="GO:0012505">
    <property type="term" value="C:endomembrane system"/>
    <property type="evidence" value="ECO:0007669"/>
    <property type="project" value="UniProtKB-SubCell"/>
</dbReference>
<dbReference type="Pfam" id="PF00957">
    <property type="entry name" value="Synaptobrevin"/>
    <property type="match status" value="1"/>
</dbReference>
<evidence type="ECO:0000256" key="5">
    <source>
        <dbReference type="SAM" id="Phobius"/>
    </source>
</evidence>
<feature type="transmembrane region" description="Helical" evidence="5">
    <location>
        <begin position="69"/>
        <end position="90"/>
    </location>
</feature>
<evidence type="ECO:0000256" key="4">
    <source>
        <dbReference type="SAM" id="MobiDB-lite"/>
    </source>
</evidence>
<reference evidence="7" key="2">
    <citation type="submission" date="2025-09" db="UniProtKB">
        <authorList>
            <consortium name="Ensembl"/>
        </authorList>
    </citation>
    <scope>IDENTIFICATION</scope>
</reference>
<protein>
    <recommendedName>
        <fullName evidence="6">V-SNARE coiled-coil homology domain-containing protein</fullName>
    </recommendedName>
</protein>
<dbReference type="STRING" id="1676925.ENSPKIP00000039938"/>
<dbReference type="AlphaFoldDB" id="A0A3B3TBY8"/>
<dbReference type="GO" id="GO:0005886">
    <property type="term" value="C:plasma membrane"/>
    <property type="evidence" value="ECO:0007669"/>
    <property type="project" value="TreeGrafter"/>
</dbReference>
<proteinExistence type="inferred from homology"/>
<dbReference type="Gene3D" id="1.20.5.110">
    <property type="match status" value="1"/>
</dbReference>
<dbReference type="Ensembl" id="ENSPKIT00000020952.1">
    <property type="protein sequence ID" value="ENSPKIP00000039938.1"/>
    <property type="gene ID" value="ENSPKIG00000017101.1"/>
</dbReference>
<keyword evidence="5" id="KW-0472">Membrane</keyword>
<dbReference type="PROSITE" id="PS50892">
    <property type="entry name" value="V_SNARE"/>
    <property type="match status" value="1"/>
</dbReference>
<dbReference type="PRINTS" id="PR00219">
    <property type="entry name" value="SYNAPTOBREVN"/>
</dbReference>
<feature type="domain" description="V-SNARE coiled-coil homology" evidence="6">
    <location>
        <begin position="3"/>
        <end position="63"/>
    </location>
</feature>
<keyword evidence="3" id="KW-0175">Coiled coil</keyword>
<name>A0A3B3TBY8_9TELE</name>
<dbReference type="InterPro" id="IPR001388">
    <property type="entry name" value="Synaptobrevin-like"/>
</dbReference>
<organism evidence="7 8">
    <name type="scientific">Paramormyrops kingsleyae</name>
    <dbReference type="NCBI Taxonomy" id="1676925"/>
    <lineage>
        <taxon>Eukaryota</taxon>
        <taxon>Metazoa</taxon>
        <taxon>Chordata</taxon>
        <taxon>Craniata</taxon>
        <taxon>Vertebrata</taxon>
        <taxon>Euteleostomi</taxon>
        <taxon>Actinopterygii</taxon>
        <taxon>Neopterygii</taxon>
        <taxon>Teleostei</taxon>
        <taxon>Osteoglossocephala</taxon>
        <taxon>Osteoglossomorpha</taxon>
        <taxon>Osteoglossiformes</taxon>
        <taxon>Mormyridae</taxon>
        <taxon>Paramormyrops</taxon>
    </lineage>
</organism>
<reference evidence="7" key="1">
    <citation type="submission" date="2025-08" db="UniProtKB">
        <authorList>
            <consortium name="Ensembl"/>
        </authorList>
    </citation>
    <scope>IDENTIFICATION</scope>
</reference>
<feature type="region of interest" description="Disordered" evidence="4">
    <location>
        <begin position="95"/>
        <end position="115"/>
    </location>
</feature>
<dbReference type="PANTHER" id="PTHR47462">
    <property type="entry name" value="VESICLE-ASSOCIATED MEMBRANE PROTEIN 5"/>
    <property type="match status" value="1"/>
</dbReference>
<dbReference type="SUPFAM" id="SSF58038">
    <property type="entry name" value="SNARE fusion complex"/>
    <property type="match status" value="1"/>
</dbReference>
<sequence>MELNGQVLDDVEEVRVIMIDNLNKEEERAGKLLDLEDRAHDLSLKSKVFSRTSKKVKKQTQWQLRKMKVLFAVIGVAVVLILIIVVAIALHSNSLHNSNSKPEKAQQNSTSRHPV</sequence>
<comment type="similarity">
    <text evidence="1">Belongs to the synaptobrevin family.</text>
</comment>
<feature type="compositionally biased region" description="Polar residues" evidence="4">
    <location>
        <begin position="105"/>
        <end position="115"/>
    </location>
</feature>